<dbReference type="Proteomes" id="UP001420932">
    <property type="component" value="Unassembled WGS sequence"/>
</dbReference>
<protein>
    <submittedName>
        <fullName evidence="2">Uncharacterized protein</fullName>
    </submittedName>
</protein>
<sequence length="130" mass="14632">MKSRTRHLMSPWGVGILAGRIRKNLTSQQQTSGGASRSGGADRNIVEHEYDPSTPFPSGSTDHSLLKSFKDHHRPLFKCINHGAQIAEWDLQSRHPNNQALQRIIQRSGLAPFIYCFNMKGNKEVIRVLV</sequence>
<feature type="region of interest" description="Disordered" evidence="1">
    <location>
        <begin position="25"/>
        <end position="65"/>
    </location>
</feature>
<evidence type="ECO:0000256" key="1">
    <source>
        <dbReference type="SAM" id="MobiDB-lite"/>
    </source>
</evidence>
<proteinExistence type="predicted"/>
<keyword evidence="3" id="KW-1185">Reference proteome</keyword>
<feature type="compositionally biased region" description="Low complexity" evidence="1">
    <location>
        <begin position="26"/>
        <end position="41"/>
    </location>
</feature>
<name>A0AAP0JJF2_9MAGN</name>
<dbReference type="EMBL" id="JBBNAF010000006">
    <property type="protein sequence ID" value="KAK9135029.1"/>
    <property type="molecule type" value="Genomic_DNA"/>
</dbReference>
<gene>
    <name evidence="2" type="ORF">Syun_014359</name>
</gene>
<dbReference type="AlphaFoldDB" id="A0AAP0JJF2"/>
<reference evidence="2 3" key="1">
    <citation type="submission" date="2024-01" db="EMBL/GenBank/DDBJ databases">
        <title>Genome assemblies of Stephania.</title>
        <authorList>
            <person name="Yang L."/>
        </authorList>
    </citation>
    <scope>NUCLEOTIDE SEQUENCE [LARGE SCALE GENOMIC DNA]</scope>
    <source>
        <strain evidence="2">YNDBR</strain>
        <tissue evidence="2">Leaf</tissue>
    </source>
</reference>
<evidence type="ECO:0000313" key="2">
    <source>
        <dbReference type="EMBL" id="KAK9135029.1"/>
    </source>
</evidence>
<evidence type="ECO:0000313" key="3">
    <source>
        <dbReference type="Proteomes" id="UP001420932"/>
    </source>
</evidence>
<accession>A0AAP0JJF2</accession>
<organism evidence="2 3">
    <name type="scientific">Stephania yunnanensis</name>
    <dbReference type="NCBI Taxonomy" id="152371"/>
    <lineage>
        <taxon>Eukaryota</taxon>
        <taxon>Viridiplantae</taxon>
        <taxon>Streptophyta</taxon>
        <taxon>Embryophyta</taxon>
        <taxon>Tracheophyta</taxon>
        <taxon>Spermatophyta</taxon>
        <taxon>Magnoliopsida</taxon>
        <taxon>Ranunculales</taxon>
        <taxon>Menispermaceae</taxon>
        <taxon>Menispermoideae</taxon>
        <taxon>Cissampelideae</taxon>
        <taxon>Stephania</taxon>
    </lineage>
</organism>
<comment type="caution">
    <text evidence="2">The sequence shown here is derived from an EMBL/GenBank/DDBJ whole genome shotgun (WGS) entry which is preliminary data.</text>
</comment>